<dbReference type="Proteomes" id="UP001498398">
    <property type="component" value="Unassembled WGS sequence"/>
</dbReference>
<protein>
    <submittedName>
        <fullName evidence="3">Uncharacterized protein</fullName>
    </submittedName>
</protein>
<keyword evidence="2" id="KW-0472">Membrane</keyword>
<reference evidence="3 4" key="1">
    <citation type="submission" date="2024-01" db="EMBL/GenBank/DDBJ databases">
        <title>A draft genome for the cacao thread blight pathogen Marasmiellus scandens.</title>
        <authorList>
            <person name="Baruah I.K."/>
            <person name="Leung J."/>
            <person name="Bukari Y."/>
            <person name="Amoako-Attah I."/>
            <person name="Meinhardt L.W."/>
            <person name="Bailey B.A."/>
            <person name="Cohen S.P."/>
        </authorList>
    </citation>
    <scope>NUCLEOTIDE SEQUENCE [LARGE SCALE GENOMIC DNA]</scope>
    <source>
        <strain evidence="3 4">GH-19</strain>
    </source>
</reference>
<gene>
    <name evidence="3" type="ORF">VKT23_015907</name>
</gene>
<name>A0ABR1IYU7_9AGAR</name>
<keyword evidence="2" id="KW-0812">Transmembrane</keyword>
<accession>A0ABR1IYU7</accession>
<sequence length="121" mass="13317">MSSSSTSSSNSSIASSETLQAPQGFSFKQKIRIRREPELTPLPGFYVPPFPDSHIQTGNPPVPDSAKPPSSLFANIRSHFSLVKPGDLLRWGLALAGLYLLCYLSFYIRIDIATTTKLLFE</sequence>
<evidence type="ECO:0000256" key="1">
    <source>
        <dbReference type="SAM" id="MobiDB-lite"/>
    </source>
</evidence>
<keyword evidence="2" id="KW-1133">Transmembrane helix</keyword>
<comment type="caution">
    <text evidence="3">The sequence shown here is derived from an EMBL/GenBank/DDBJ whole genome shotgun (WGS) entry which is preliminary data.</text>
</comment>
<evidence type="ECO:0000313" key="3">
    <source>
        <dbReference type="EMBL" id="KAK7442963.1"/>
    </source>
</evidence>
<proteinExistence type="predicted"/>
<evidence type="ECO:0000256" key="2">
    <source>
        <dbReference type="SAM" id="Phobius"/>
    </source>
</evidence>
<feature type="non-terminal residue" evidence="3">
    <location>
        <position position="121"/>
    </location>
</feature>
<keyword evidence="4" id="KW-1185">Reference proteome</keyword>
<feature type="region of interest" description="Disordered" evidence="1">
    <location>
        <begin position="1"/>
        <end position="21"/>
    </location>
</feature>
<organism evidence="3 4">
    <name type="scientific">Marasmiellus scandens</name>
    <dbReference type="NCBI Taxonomy" id="2682957"/>
    <lineage>
        <taxon>Eukaryota</taxon>
        <taxon>Fungi</taxon>
        <taxon>Dikarya</taxon>
        <taxon>Basidiomycota</taxon>
        <taxon>Agaricomycotina</taxon>
        <taxon>Agaricomycetes</taxon>
        <taxon>Agaricomycetidae</taxon>
        <taxon>Agaricales</taxon>
        <taxon>Marasmiineae</taxon>
        <taxon>Omphalotaceae</taxon>
        <taxon>Marasmiellus</taxon>
    </lineage>
</organism>
<feature type="transmembrane region" description="Helical" evidence="2">
    <location>
        <begin position="88"/>
        <end position="108"/>
    </location>
</feature>
<evidence type="ECO:0000313" key="4">
    <source>
        <dbReference type="Proteomes" id="UP001498398"/>
    </source>
</evidence>
<dbReference type="EMBL" id="JBANRG010000056">
    <property type="protein sequence ID" value="KAK7442963.1"/>
    <property type="molecule type" value="Genomic_DNA"/>
</dbReference>
<feature type="compositionally biased region" description="Low complexity" evidence="1">
    <location>
        <begin position="1"/>
        <end position="16"/>
    </location>
</feature>